<dbReference type="AlphaFoldDB" id="A0A6P8Y3T4"/>
<keyword evidence="5" id="KW-0804">Transcription</keyword>
<comment type="function">
    <text evidence="6">Involved in transvection phenomena (= synapsis-dependent gene expression), where the synaptic pairing of chromosomes carrying genes with which zeste interacts influences the expression of these genes. Zeste binds to DNA and stimulates transcription from a nearby promoter.</text>
</comment>
<evidence type="ECO:0000313" key="8">
    <source>
        <dbReference type="Proteomes" id="UP000515160"/>
    </source>
</evidence>
<evidence type="ECO:0000256" key="6">
    <source>
        <dbReference type="ARBA" id="ARBA00025466"/>
    </source>
</evidence>
<evidence type="ECO:0000256" key="4">
    <source>
        <dbReference type="ARBA" id="ARBA00023125"/>
    </source>
</evidence>
<dbReference type="GO" id="GO:0003677">
    <property type="term" value="F:DNA binding"/>
    <property type="evidence" value="ECO:0007669"/>
    <property type="project" value="UniProtKB-KW"/>
</dbReference>
<dbReference type="GO" id="GO:0005634">
    <property type="term" value="C:nucleus"/>
    <property type="evidence" value="ECO:0007669"/>
    <property type="project" value="TreeGrafter"/>
</dbReference>
<evidence type="ECO:0000313" key="9">
    <source>
        <dbReference type="RefSeq" id="XP_034118115.1"/>
    </source>
</evidence>
<dbReference type="PANTHER" id="PTHR23098:SF16">
    <property type="entry name" value="REGULATORY PROTEIN ZESTE"/>
    <property type="match status" value="1"/>
</dbReference>
<evidence type="ECO:0000256" key="5">
    <source>
        <dbReference type="ARBA" id="ARBA00023163"/>
    </source>
</evidence>
<evidence type="ECO:0000256" key="3">
    <source>
        <dbReference type="ARBA" id="ARBA00023015"/>
    </source>
</evidence>
<dbReference type="RefSeq" id="XP_034118115.1">
    <property type="nucleotide sequence ID" value="XM_034262224.1"/>
</dbReference>
<accession>A0A6P8Y3T4</accession>
<sequence length="183" mass="20196">MARGFAKGDRVAAEAKWIELAGALNAIGPPIKDVAGWEKVWCDWKANIRKKIAQNKAEVRATGGGPYCQQPLTAMEEDVAKLCGLFEMVEGVGAVAYGAPTTIIEEEVAEEKAEEIATEEEEPSRKRRRTAAAVDLRSLCVAQVQEMKLINSTIVQSISKKWKVFAQEDLHLKKEHFQKNGNS</sequence>
<comment type="subunit">
    <text evidence="1">Self-associates forming complexes of several hundred monomers.</text>
</comment>
<reference evidence="9" key="1">
    <citation type="submission" date="2025-08" db="UniProtKB">
        <authorList>
            <consortium name="RefSeq"/>
        </authorList>
    </citation>
    <scope>IDENTIFICATION</scope>
    <source>
        <strain evidence="9">15112-1751.03</strain>
        <tissue evidence="9">Whole Adult</tissue>
    </source>
</reference>
<keyword evidence="3" id="KW-0805">Transcription regulation</keyword>
<organism evidence="8 9">
    <name type="scientific">Drosophila albomicans</name>
    <name type="common">Fruit fly</name>
    <dbReference type="NCBI Taxonomy" id="7291"/>
    <lineage>
        <taxon>Eukaryota</taxon>
        <taxon>Metazoa</taxon>
        <taxon>Ecdysozoa</taxon>
        <taxon>Arthropoda</taxon>
        <taxon>Hexapoda</taxon>
        <taxon>Insecta</taxon>
        <taxon>Pterygota</taxon>
        <taxon>Neoptera</taxon>
        <taxon>Endopterygota</taxon>
        <taxon>Diptera</taxon>
        <taxon>Brachycera</taxon>
        <taxon>Muscomorpha</taxon>
        <taxon>Ephydroidea</taxon>
        <taxon>Drosophilidae</taxon>
        <taxon>Drosophila</taxon>
    </lineage>
</organism>
<dbReference type="Pfam" id="PF13873">
    <property type="entry name" value="Myb_DNA-bind_5"/>
    <property type="match status" value="1"/>
</dbReference>
<protein>
    <recommendedName>
        <fullName evidence="2">Regulatory protein zeste</fullName>
    </recommendedName>
</protein>
<dbReference type="Proteomes" id="UP000515160">
    <property type="component" value="Unplaced"/>
</dbReference>
<keyword evidence="4" id="KW-0238">DNA-binding</keyword>
<gene>
    <name evidence="9" type="primary">LOC117577235</name>
</gene>
<dbReference type="OrthoDB" id="8053018at2759"/>
<evidence type="ECO:0000256" key="1">
    <source>
        <dbReference type="ARBA" id="ARBA00011764"/>
    </source>
</evidence>
<evidence type="ECO:0000256" key="2">
    <source>
        <dbReference type="ARBA" id="ARBA00016807"/>
    </source>
</evidence>
<keyword evidence="8" id="KW-1185">Reference proteome</keyword>
<dbReference type="PANTHER" id="PTHR23098">
    <property type="entry name" value="AGAP001331-PA-RELATED"/>
    <property type="match status" value="1"/>
</dbReference>
<feature type="domain" description="Myb/SANT-like DNA-binding" evidence="7">
    <location>
        <begin position="14"/>
        <end position="54"/>
    </location>
</feature>
<name>A0A6P8Y3T4_DROAB</name>
<evidence type="ECO:0000259" key="7">
    <source>
        <dbReference type="Pfam" id="PF13873"/>
    </source>
</evidence>
<dbReference type="InterPro" id="IPR028002">
    <property type="entry name" value="Myb_DNA-bind_5"/>
</dbReference>
<proteinExistence type="predicted"/>
<dbReference type="GeneID" id="117577235"/>